<dbReference type="EMBL" id="MRCG01000002">
    <property type="protein sequence ID" value="OKH50052.1"/>
    <property type="molecule type" value="Genomic_DNA"/>
</dbReference>
<reference evidence="3 4" key="1">
    <citation type="submission" date="2016-11" db="EMBL/GenBank/DDBJ databases">
        <title>Draft Genome Sequences of Nine Cyanobacterial Strains from Diverse Habitats.</title>
        <authorList>
            <person name="Zhu T."/>
            <person name="Hou S."/>
            <person name="Lu X."/>
            <person name="Hess W.R."/>
        </authorList>
    </citation>
    <scope>NUCLEOTIDE SEQUENCE [LARGE SCALE GENOMIC DNA]</scope>
    <source>
        <strain evidence="3 4">NIES-30</strain>
    </source>
</reference>
<dbReference type="InterPro" id="IPR011576">
    <property type="entry name" value="Pyridox_Oxase_N"/>
</dbReference>
<keyword evidence="4" id="KW-1185">Reference proteome</keyword>
<dbReference type="OrthoDB" id="5345368at2"/>
<sequence length="170" mass="18243">MPSFAAVLAAYQDLPNRVHSLMLSTVNGAGLPHASYAPYVIDADYQIYIFTSGLSAHTANLQSSGLASVLLIEDEAAAPQVFARQRIAYDCQASLLPRGTAAWEAVADRFEQRFGEIIPMLRSLDDFQIFCLSPQAGRFVMGFGAAYAVDSENLNQLVGPPQTGPDNASA</sequence>
<dbReference type="AlphaFoldDB" id="A0A1U7J995"/>
<dbReference type="PANTHER" id="PTHR35176:SF6">
    <property type="entry name" value="HEME OXYGENASE HI_0854-RELATED"/>
    <property type="match status" value="1"/>
</dbReference>
<accession>A0A1U7J995</accession>
<evidence type="ECO:0000313" key="3">
    <source>
        <dbReference type="EMBL" id="OKH50052.1"/>
    </source>
</evidence>
<dbReference type="GO" id="GO:0070967">
    <property type="term" value="F:coenzyme F420 binding"/>
    <property type="evidence" value="ECO:0007669"/>
    <property type="project" value="TreeGrafter"/>
</dbReference>
<protein>
    <submittedName>
        <fullName evidence="3">Pyridoxamine 5-phosphate oxidase</fullName>
    </submittedName>
</protein>
<dbReference type="PANTHER" id="PTHR35176">
    <property type="entry name" value="HEME OXYGENASE HI_0854-RELATED"/>
    <property type="match status" value="1"/>
</dbReference>
<dbReference type="PIRSF" id="PIRSF004633">
    <property type="entry name" value="UCP_PLP_oxd"/>
    <property type="match status" value="1"/>
</dbReference>
<dbReference type="InterPro" id="IPR012349">
    <property type="entry name" value="Split_barrel_FMN-bd"/>
</dbReference>
<dbReference type="Proteomes" id="UP000185557">
    <property type="component" value="Unassembled WGS sequence"/>
</dbReference>
<dbReference type="STRING" id="549789.NIES30_04925"/>
<evidence type="ECO:0000259" key="2">
    <source>
        <dbReference type="Pfam" id="PF01243"/>
    </source>
</evidence>
<name>A0A1U7J995_9CYAN</name>
<dbReference type="SUPFAM" id="SSF50475">
    <property type="entry name" value="FMN-binding split barrel"/>
    <property type="match status" value="1"/>
</dbReference>
<dbReference type="InterPro" id="IPR052019">
    <property type="entry name" value="F420H2_bilvrd_red/Heme_oxyg"/>
</dbReference>
<feature type="domain" description="Pyridoxamine 5'-phosphate oxidase N-terminal" evidence="2">
    <location>
        <begin position="10"/>
        <end position="140"/>
    </location>
</feature>
<organism evidence="3 4">
    <name type="scientific">Phormidium tenue NIES-30</name>
    <dbReference type="NCBI Taxonomy" id="549789"/>
    <lineage>
        <taxon>Bacteria</taxon>
        <taxon>Bacillati</taxon>
        <taxon>Cyanobacteriota</taxon>
        <taxon>Cyanophyceae</taxon>
        <taxon>Oscillatoriophycideae</taxon>
        <taxon>Oscillatoriales</taxon>
        <taxon>Oscillatoriaceae</taxon>
        <taxon>Phormidium</taxon>
    </lineage>
</organism>
<dbReference type="GO" id="GO:0005829">
    <property type="term" value="C:cytosol"/>
    <property type="evidence" value="ECO:0007669"/>
    <property type="project" value="TreeGrafter"/>
</dbReference>
<comment type="caution">
    <text evidence="3">The sequence shown here is derived from an EMBL/GenBank/DDBJ whole genome shotgun (WGS) entry which is preliminary data.</text>
</comment>
<evidence type="ECO:0000256" key="1">
    <source>
        <dbReference type="ARBA" id="ARBA00023002"/>
    </source>
</evidence>
<dbReference type="GO" id="GO:0016627">
    <property type="term" value="F:oxidoreductase activity, acting on the CH-CH group of donors"/>
    <property type="evidence" value="ECO:0007669"/>
    <property type="project" value="TreeGrafter"/>
</dbReference>
<dbReference type="Gene3D" id="2.30.110.10">
    <property type="entry name" value="Electron Transport, Fmn-binding Protein, Chain A"/>
    <property type="match status" value="1"/>
</dbReference>
<evidence type="ECO:0000313" key="4">
    <source>
        <dbReference type="Proteomes" id="UP000185557"/>
    </source>
</evidence>
<gene>
    <name evidence="3" type="ORF">NIES30_04925</name>
</gene>
<dbReference type="InterPro" id="IPR014419">
    <property type="entry name" value="HutZ"/>
</dbReference>
<dbReference type="RefSeq" id="WP_073607292.1">
    <property type="nucleotide sequence ID" value="NZ_MRCG01000002.1"/>
</dbReference>
<keyword evidence="1" id="KW-0560">Oxidoreductase</keyword>
<proteinExistence type="predicted"/>
<dbReference type="Pfam" id="PF01243">
    <property type="entry name" value="PNPOx_N"/>
    <property type="match status" value="1"/>
</dbReference>